<dbReference type="EMBL" id="JACVVK020000031">
    <property type="protein sequence ID" value="KAK7501524.1"/>
    <property type="molecule type" value="Genomic_DNA"/>
</dbReference>
<feature type="non-terminal residue" evidence="1">
    <location>
        <position position="1"/>
    </location>
</feature>
<organism evidence="1 2">
    <name type="scientific">Batillaria attramentaria</name>
    <dbReference type="NCBI Taxonomy" id="370345"/>
    <lineage>
        <taxon>Eukaryota</taxon>
        <taxon>Metazoa</taxon>
        <taxon>Spiralia</taxon>
        <taxon>Lophotrochozoa</taxon>
        <taxon>Mollusca</taxon>
        <taxon>Gastropoda</taxon>
        <taxon>Caenogastropoda</taxon>
        <taxon>Sorbeoconcha</taxon>
        <taxon>Cerithioidea</taxon>
        <taxon>Batillariidae</taxon>
        <taxon>Batillaria</taxon>
    </lineage>
</organism>
<protein>
    <submittedName>
        <fullName evidence="1">Uncharacterized protein</fullName>
    </submittedName>
</protein>
<dbReference type="PANTHER" id="PTHR24104:SF25">
    <property type="entry name" value="PROTEIN LIN-41"/>
    <property type="match status" value="1"/>
</dbReference>
<accession>A0ABD0LPU2</accession>
<dbReference type="InterPro" id="IPR050952">
    <property type="entry name" value="TRIM-NHL_E3_ligases"/>
</dbReference>
<feature type="non-terminal residue" evidence="1">
    <location>
        <position position="279"/>
    </location>
</feature>
<dbReference type="InterPro" id="IPR011042">
    <property type="entry name" value="6-blade_b-propeller_TolB-like"/>
</dbReference>
<evidence type="ECO:0000313" key="2">
    <source>
        <dbReference type="Proteomes" id="UP001519460"/>
    </source>
</evidence>
<proteinExistence type="predicted"/>
<comment type="caution">
    <text evidence="1">The sequence shown here is derived from an EMBL/GenBank/DDBJ whole genome shotgun (WGS) entry which is preliminary data.</text>
</comment>
<dbReference type="AlphaFoldDB" id="A0ABD0LPU2"/>
<evidence type="ECO:0000313" key="1">
    <source>
        <dbReference type="EMBL" id="KAK7501524.1"/>
    </source>
</evidence>
<sequence length="279" mass="30910">WGHPRFVIPASTLEPYGYASLITSVIVTEDKKIVMVDYARDHIRVLAGSTQTKALVGSDPWSMAFRRDGLVAVTREFSEPYYDYSWSFEPKVDFVNVSGAVPEVVSTIDTWNTYLGVCQGDGDTLIVSTEEEGARIEVIDLSGDVVREILNGSRSSMLMEPRYLTRWGGDVYVSDWGSHKVFRVGLETGRVDSTFAGLNLSDLDLWQPREVAFDDNGNMYVATGKAGAENQWQVLMIQRNGTARVFLDNGVLTGMAPYGLTVDSGAIIVSLAYRDHKGW</sequence>
<dbReference type="SUPFAM" id="SSF101898">
    <property type="entry name" value="NHL repeat"/>
    <property type="match status" value="1"/>
</dbReference>
<reference evidence="1 2" key="1">
    <citation type="journal article" date="2023" name="Sci. Data">
        <title>Genome assembly of the Korean intertidal mud-creeper Batillaria attramentaria.</title>
        <authorList>
            <person name="Patra A.K."/>
            <person name="Ho P.T."/>
            <person name="Jun S."/>
            <person name="Lee S.J."/>
            <person name="Kim Y."/>
            <person name="Won Y.J."/>
        </authorList>
    </citation>
    <scope>NUCLEOTIDE SEQUENCE [LARGE SCALE GENOMIC DNA]</scope>
    <source>
        <strain evidence="1">Wonlab-2016</strain>
    </source>
</reference>
<gene>
    <name evidence="1" type="ORF">BaRGS_00007328</name>
</gene>
<name>A0ABD0LPU2_9CAEN</name>
<dbReference type="PANTHER" id="PTHR24104">
    <property type="entry name" value="E3 UBIQUITIN-PROTEIN LIGASE NHLRC1-RELATED"/>
    <property type="match status" value="1"/>
</dbReference>
<dbReference type="GO" id="GO:0008270">
    <property type="term" value="F:zinc ion binding"/>
    <property type="evidence" value="ECO:0007669"/>
    <property type="project" value="UniProtKB-KW"/>
</dbReference>
<dbReference type="Gene3D" id="2.120.10.30">
    <property type="entry name" value="TolB, C-terminal domain"/>
    <property type="match status" value="1"/>
</dbReference>
<keyword evidence="2" id="KW-1185">Reference proteome</keyword>
<dbReference type="Proteomes" id="UP001519460">
    <property type="component" value="Unassembled WGS sequence"/>
</dbReference>